<evidence type="ECO:0000313" key="3">
    <source>
        <dbReference type="Proteomes" id="UP000078252"/>
    </source>
</evidence>
<dbReference type="Proteomes" id="UP000078252">
    <property type="component" value="Unassembled WGS sequence"/>
</dbReference>
<evidence type="ECO:0000313" key="2">
    <source>
        <dbReference type="EMBL" id="KTR09548.1"/>
    </source>
</evidence>
<dbReference type="OrthoDB" id="5022643at2"/>
<dbReference type="RefSeq" id="WP_058724608.1">
    <property type="nucleotide sequence ID" value="NZ_LDQC01000015.1"/>
</dbReference>
<keyword evidence="1" id="KW-1133">Transmembrane helix</keyword>
<gene>
    <name evidence="2" type="ORF">NS184_02730</name>
</gene>
<dbReference type="EMBL" id="LDQC01000015">
    <property type="protein sequence ID" value="KTR09548.1"/>
    <property type="molecule type" value="Genomic_DNA"/>
</dbReference>
<sequence>MELLNDIRSNWGVLVAKVVLVVLLALCWYNVTSFTQSTSQAIGQGLSGSSDAELYTVIDDLEPNAFEAMRRDPQALDKAAAFTDRIDGAPGFDFISSYDQPVTVTDFRGDERFDVGYGTEYTLKGSYQDESGRTVQDVKSLQLSESAFSFAGLSVGDGSPIPWSEVDWGSGRIPVLLGAGYRGVYALGDVITGTVILHEQELEVVGFLEPDTAMYFRGETNHYVDDTILVPYPPSLTGLDRAALDRQDPELFGRLVF</sequence>
<protein>
    <recommendedName>
        <fullName evidence="4">MacB-like periplasmic core domain-containing protein</fullName>
    </recommendedName>
</protein>
<keyword evidence="1" id="KW-0472">Membrane</keyword>
<dbReference type="STRING" id="33881.NS184_02730"/>
<reference evidence="2 3" key="1">
    <citation type="journal article" date="2016" name="Front. Microbiol.">
        <title>Genomic Resource of Rice Seed Associated Bacteria.</title>
        <authorList>
            <person name="Midha S."/>
            <person name="Bansal K."/>
            <person name="Sharma S."/>
            <person name="Kumar N."/>
            <person name="Patil P.P."/>
            <person name="Chaudhry V."/>
            <person name="Patil P.B."/>
        </authorList>
    </citation>
    <scope>NUCLEOTIDE SEQUENCE [LARGE SCALE GENOMIC DNA]</scope>
    <source>
        <strain evidence="2 3">NS184</strain>
    </source>
</reference>
<accession>A0A175S114</accession>
<dbReference type="AlphaFoldDB" id="A0A175S114"/>
<evidence type="ECO:0008006" key="4">
    <source>
        <dbReference type="Google" id="ProtNLM"/>
    </source>
</evidence>
<organism evidence="2 3">
    <name type="scientific">Curtobacterium luteum</name>
    <dbReference type="NCBI Taxonomy" id="33881"/>
    <lineage>
        <taxon>Bacteria</taxon>
        <taxon>Bacillati</taxon>
        <taxon>Actinomycetota</taxon>
        <taxon>Actinomycetes</taxon>
        <taxon>Micrococcales</taxon>
        <taxon>Microbacteriaceae</taxon>
        <taxon>Curtobacterium</taxon>
    </lineage>
</organism>
<comment type="caution">
    <text evidence="2">The sequence shown here is derived from an EMBL/GenBank/DDBJ whole genome shotgun (WGS) entry which is preliminary data.</text>
</comment>
<proteinExistence type="predicted"/>
<dbReference type="PATRIC" id="fig|33881.3.peg.548"/>
<name>A0A175S114_9MICO</name>
<keyword evidence="1" id="KW-0812">Transmembrane</keyword>
<evidence type="ECO:0000256" key="1">
    <source>
        <dbReference type="SAM" id="Phobius"/>
    </source>
</evidence>
<feature type="transmembrane region" description="Helical" evidence="1">
    <location>
        <begin position="12"/>
        <end position="31"/>
    </location>
</feature>